<evidence type="ECO:0000313" key="2">
    <source>
        <dbReference type="EMBL" id="GAA4410788.1"/>
    </source>
</evidence>
<dbReference type="Proteomes" id="UP001500936">
    <property type="component" value="Unassembled WGS sequence"/>
</dbReference>
<dbReference type="RefSeq" id="WP_345269257.1">
    <property type="nucleotide sequence ID" value="NZ_BAABHB010000007.1"/>
</dbReference>
<dbReference type="InterPro" id="IPR026341">
    <property type="entry name" value="T9SS_type_B"/>
</dbReference>
<dbReference type="InterPro" id="IPR000601">
    <property type="entry name" value="PKD_dom"/>
</dbReference>
<feature type="domain" description="PKD" evidence="1">
    <location>
        <begin position="618"/>
        <end position="654"/>
    </location>
</feature>
<name>A0ABP8KMB2_9BACT</name>
<dbReference type="InterPro" id="IPR015943">
    <property type="entry name" value="WD40/YVTN_repeat-like_dom_sf"/>
</dbReference>
<dbReference type="Gene3D" id="2.130.10.10">
    <property type="entry name" value="YVTN repeat-like/Quinoprotein amine dehydrogenase"/>
    <property type="match status" value="1"/>
</dbReference>
<dbReference type="PROSITE" id="PS50093">
    <property type="entry name" value="PKD"/>
    <property type="match status" value="1"/>
</dbReference>
<comment type="caution">
    <text evidence="2">The sequence shown here is derived from an EMBL/GenBank/DDBJ whole genome shotgun (WGS) entry which is preliminary data.</text>
</comment>
<evidence type="ECO:0000259" key="1">
    <source>
        <dbReference type="PROSITE" id="PS50093"/>
    </source>
</evidence>
<dbReference type="EMBL" id="BAABHB010000007">
    <property type="protein sequence ID" value="GAA4410788.1"/>
    <property type="molecule type" value="Genomic_DNA"/>
</dbReference>
<dbReference type="InterPro" id="IPR013783">
    <property type="entry name" value="Ig-like_fold"/>
</dbReference>
<dbReference type="Gene3D" id="2.60.40.10">
    <property type="entry name" value="Immunoglobulins"/>
    <property type="match status" value="1"/>
</dbReference>
<organism evidence="2 3">
    <name type="scientific">Nibrella viscosa</name>
    <dbReference type="NCBI Taxonomy" id="1084524"/>
    <lineage>
        <taxon>Bacteria</taxon>
        <taxon>Pseudomonadati</taxon>
        <taxon>Bacteroidota</taxon>
        <taxon>Cytophagia</taxon>
        <taxon>Cytophagales</taxon>
        <taxon>Spirosomataceae</taxon>
        <taxon>Nibrella</taxon>
    </lineage>
</organism>
<reference evidence="3" key="1">
    <citation type="journal article" date="2019" name="Int. J. Syst. Evol. Microbiol.">
        <title>The Global Catalogue of Microorganisms (GCM) 10K type strain sequencing project: providing services to taxonomists for standard genome sequencing and annotation.</title>
        <authorList>
            <consortium name="The Broad Institute Genomics Platform"/>
            <consortium name="The Broad Institute Genome Sequencing Center for Infectious Disease"/>
            <person name="Wu L."/>
            <person name="Ma J."/>
        </authorList>
    </citation>
    <scope>NUCLEOTIDE SEQUENCE [LARGE SCALE GENOMIC DNA]</scope>
    <source>
        <strain evidence="3">JCM 17925</strain>
    </source>
</reference>
<protein>
    <recommendedName>
        <fullName evidence="1">PKD domain-containing protein</fullName>
    </recommendedName>
</protein>
<dbReference type="Pfam" id="PF13585">
    <property type="entry name" value="CHU_C"/>
    <property type="match status" value="1"/>
</dbReference>
<dbReference type="Pfam" id="PF00801">
    <property type="entry name" value="PKD"/>
    <property type="match status" value="1"/>
</dbReference>
<keyword evidence="3" id="KW-1185">Reference proteome</keyword>
<dbReference type="NCBIfam" id="TIGR04131">
    <property type="entry name" value="Bac_Flav_CTERM"/>
    <property type="match status" value="1"/>
</dbReference>
<dbReference type="SUPFAM" id="SSF49299">
    <property type="entry name" value="PKD domain"/>
    <property type="match status" value="2"/>
</dbReference>
<gene>
    <name evidence="2" type="ORF">GCM10023187_35810</name>
</gene>
<sequence length="1224" mass="133067">MYFTILHKHIIGFLLALCLIGGWTTARAQVLDPLPGGITVRGKFCVPVDEECKTDSLTFADSTRNIRDIQWGFQDPAGGPSKILTGKTAKNLYQQPGVYVISVNRTRDDGTVLPPVQIRINIGVPPPPFRNWRPDTTICQGETIDLNPYPGQTANQYRFLWYPKGDTTQVLKVDSSGCYSVEVRDPETGCTTQDRINVDVCGEQKQAQGVKWYFGSNAGLDFSGGGASPIDDAKLNTIEGSSAISNTKGELLFYSDGITVFDRNGDRMPSIIFDRDGKPTLVQDTISLGGNQRSTQSALIVPKPTCRGCEYLYYVYTTAEINGTRRLTYSVVDMRYNNGKGAVVEKNIPLSEQSTERSASVKNERDSTYWVITHDYGTNRFRVYHLTQSDTKEEKIYDLGQAHDTPIRGEGYMKIGPADTSGNGNRPMAVVIPGPPNNSIDLFTFNDSTGVLTFNRTIQLGPAPPKAYGVEFSPDGTKLYVSMLGDSANNNTSYLLSYDLTQTDSAGIAESRVVIDSSTTRQYGALQIAPDGKIYVAVKGSNSLGVIENPNGGSLLDSLRFNPQGQSLGGKTSQLGLPNLVANFNDQSSGPGISHADTCSGSPTTFEIGPNCPKLKETYTLDFGDGTAPKSFTSAQPQKHTYRSAGTYYVSLRIVTQKATGGICKDTLIRDTVRIIDPPAKIDLGPDIDSCKLSVTLDAKVQAQAYFWIFNRRVIARTRQLTATRPGQYVIVAANGECFQTDTIQVNLRRPPSLDLGPDTTFCQGTTYALTVPQQTWTRFQWSNGVTQRDNPVSRPGTYIVKAQNDLGCENSDTIVLRQSPKPVLAATLGGPTTCTATDGFIEVRPTPAGSYTFVWSRSGSALPSVSNRLNNLPEGQFQVRATNENTCTVDTSFTLNSPANQLRVVSQPRPALCSQPNSGSVALTITGGTPSTYIWRDAGGNQISQNPILTGVLSGTYSVEVTDVGGCKATADNIRVGLDSTGFASLGPDRRICVGDTAVLIPIDGGSLAGNTYQWSTGANGRSVVINAPGTYSIVVRNTITGCVGRSTVRVTNKPQPAFTLTKEAALCVPENGTTRLTAGGGPGLRFFWPQLNDSSRVVTVRQAGTYQLQVVDQEGCRAQDVARVLDLCEPRVLAPEAFTPNGDGINDTFTVFTAYITDFDLKIYNRWGEVIFQSDDPEKRWDGTYRGSMYPSMLYPYVITFKSQYFPERPKEVKRGSILLIR</sequence>
<dbReference type="SUPFAM" id="SSF63829">
    <property type="entry name" value="Calcium-dependent phosphotriesterase"/>
    <property type="match status" value="1"/>
</dbReference>
<proteinExistence type="predicted"/>
<evidence type="ECO:0000313" key="3">
    <source>
        <dbReference type="Proteomes" id="UP001500936"/>
    </source>
</evidence>
<dbReference type="InterPro" id="IPR035986">
    <property type="entry name" value="PKD_dom_sf"/>
</dbReference>
<accession>A0ABP8KMB2</accession>